<protein>
    <submittedName>
        <fullName evidence="4">Amidohydrolase family protein</fullName>
    </submittedName>
</protein>
<proteinExistence type="inferred from homology"/>
<evidence type="ECO:0000256" key="1">
    <source>
        <dbReference type="ARBA" id="ARBA00038310"/>
    </source>
</evidence>
<feature type="region of interest" description="Disordered" evidence="2">
    <location>
        <begin position="1"/>
        <end position="23"/>
    </location>
</feature>
<dbReference type="PANTHER" id="PTHR43569">
    <property type="entry name" value="AMIDOHYDROLASE"/>
    <property type="match status" value="1"/>
</dbReference>
<evidence type="ECO:0000313" key="5">
    <source>
        <dbReference type="Proteomes" id="UP001500051"/>
    </source>
</evidence>
<dbReference type="InterPro" id="IPR006680">
    <property type="entry name" value="Amidohydro-rel"/>
</dbReference>
<accession>A0ABP7E4D9</accession>
<keyword evidence="5" id="KW-1185">Reference proteome</keyword>
<name>A0ABP7E4D9_9ACTN</name>
<organism evidence="4 5">
    <name type="scientific">Microlunatus aurantiacus</name>
    <dbReference type="NCBI Taxonomy" id="446786"/>
    <lineage>
        <taxon>Bacteria</taxon>
        <taxon>Bacillati</taxon>
        <taxon>Actinomycetota</taxon>
        <taxon>Actinomycetes</taxon>
        <taxon>Propionibacteriales</taxon>
        <taxon>Propionibacteriaceae</taxon>
        <taxon>Microlunatus</taxon>
    </lineage>
</organism>
<reference evidence="5" key="1">
    <citation type="journal article" date="2019" name="Int. J. Syst. Evol. Microbiol.">
        <title>The Global Catalogue of Microorganisms (GCM) 10K type strain sequencing project: providing services to taxonomists for standard genome sequencing and annotation.</title>
        <authorList>
            <consortium name="The Broad Institute Genomics Platform"/>
            <consortium name="The Broad Institute Genome Sequencing Center for Infectious Disease"/>
            <person name="Wu L."/>
            <person name="Ma J."/>
        </authorList>
    </citation>
    <scope>NUCLEOTIDE SEQUENCE [LARGE SCALE GENOMIC DNA]</scope>
    <source>
        <strain evidence="5">JCM 16548</strain>
    </source>
</reference>
<dbReference type="SUPFAM" id="SSF51556">
    <property type="entry name" value="Metallo-dependent hydrolases"/>
    <property type="match status" value="1"/>
</dbReference>
<evidence type="ECO:0000259" key="3">
    <source>
        <dbReference type="Pfam" id="PF04909"/>
    </source>
</evidence>
<comment type="similarity">
    <text evidence="1">Belongs to the metallo-dependent hydrolases superfamily.</text>
</comment>
<gene>
    <name evidence="4" type="ORF">GCM10022204_35300</name>
</gene>
<dbReference type="RefSeq" id="WP_344813768.1">
    <property type="nucleotide sequence ID" value="NZ_BAAAYX010000014.1"/>
</dbReference>
<dbReference type="Gene3D" id="3.20.20.140">
    <property type="entry name" value="Metal-dependent hydrolases"/>
    <property type="match status" value="1"/>
</dbReference>
<comment type="caution">
    <text evidence="4">The sequence shown here is derived from an EMBL/GenBank/DDBJ whole genome shotgun (WGS) entry which is preliminary data.</text>
</comment>
<sequence>MNEETRDFLQGPRPTSEGAGVRPRAVELPEVRDAVTPTVIDAHQHLWDPSTGWYGWLSREPRVLQRAFVFDDALQALNALGVTGTVLVQAADHDGDTDAMLAEAAGNPRVLGVVGYVPLEQPERAARRLAELRRNPAFVGVRNLIHDQPDPDWLLRSDVAEGLALLEAAGLPFDLVAVLPRHLEHVGYLSERFPALSIVIDHLAKPPVGTDRRQPWFGLMSAAASNPRVSAKVSGLYRTGGDPRATDDDLRPWIADALELFGPERLLLGSDWPVAEAAGGYLPVAGSVIRVVRDLLDESDAARVLGGTASAVYGLRSPGGVETPGGLR</sequence>
<dbReference type="Proteomes" id="UP001500051">
    <property type="component" value="Unassembled WGS sequence"/>
</dbReference>
<dbReference type="Pfam" id="PF04909">
    <property type="entry name" value="Amidohydro_2"/>
    <property type="match status" value="1"/>
</dbReference>
<dbReference type="PANTHER" id="PTHR43569:SF2">
    <property type="entry name" value="AMIDOHYDROLASE-RELATED DOMAIN-CONTAINING PROTEIN"/>
    <property type="match status" value="1"/>
</dbReference>
<dbReference type="EMBL" id="BAAAYX010000014">
    <property type="protein sequence ID" value="GAA3713173.1"/>
    <property type="molecule type" value="Genomic_DNA"/>
</dbReference>
<dbReference type="InterPro" id="IPR032466">
    <property type="entry name" value="Metal_Hydrolase"/>
</dbReference>
<evidence type="ECO:0000313" key="4">
    <source>
        <dbReference type="EMBL" id="GAA3713173.1"/>
    </source>
</evidence>
<evidence type="ECO:0000256" key="2">
    <source>
        <dbReference type="SAM" id="MobiDB-lite"/>
    </source>
</evidence>
<feature type="domain" description="Amidohydrolase-related" evidence="3">
    <location>
        <begin position="40"/>
        <end position="315"/>
    </location>
</feature>
<dbReference type="InterPro" id="IPR052350">
    <property type="entry name" value="Metallo-dep_Lactonases"/>
</dbReference>